<dbReference type="EMBL" id="JRLW01000014">
    <property type="protein sequence ID" value="KGO88912.1"/>
    <property type="molecule type" value="Genomic_DNA"/>
</dbReference>
<evidence type="ECO:0000313" key="1">
    <source>
        <dbReference type="EMBL" id="KGO88912.1"/>
    </source>
</evidence>
<reference evidence="1 2" key="1">
    <citation type="submission" date="2013-09" db="EMBL/GenBank/DDBJ databases">
        <authorList>
            <person name="Zeng Z."/>
            <person name="Chen C."/>
        </authorList>
    </citation>
    <scope>NUCLEOTIDE SEQUENCE [LARGE SCALE GENOMIC DNA]</scope>
    <source>
        <strain evidence="1 2">GH29-5</strain>
    </source>
</reference>
<dbReference type="Proteomes" id="UP000030121">
    <property type="component" value="Unassembled WGS sequence"/>
</dbReference>
<dbReference type="Gene3D" id="2.60.40.1930">
    <property type="match status" value="1"/>
</dbReference>
<dbReference type="eggNOG" id="COG1629">
    <property type="taxonomic scope" value="Bacteria"/>
</dbReference>
<keyword evidence="2" id="KW-1185">Reference proteome</keyword>
<evidence type="ECO:0000313" key="2">
    <source>
        <dbReference type="Proteomes" id="UP000030121"/>
    </source>
</evidence>
<accession>A0A0A2M8A6</accession>
<organism evidence="1 2">
    <name type="scientific">Flavobacterium suncheonense GH29-5 = DSM 17707</name>
    <dbReference type="NCBI Taxonomy" id="1121899"/>
    <lineage>
        <taxon>Bacteria</taxon>
        <taxon>Pseudomonadati</taxon>
        <taxon>Bacteroidota</taxon>
        <taxon>Flavobacteriia</taxon>
        <taxon>Flavobacteriales</taxon>
        <taxon>Flavobacteriaceae</taxon>
        <taxon>Flavobacterium</taxon>
    </lineage>
</organism>
<evidence type="ECO:0008006" key="3">
    <source>
        <dbReference type="Google" id="ProtNLM"/>
    </source>
</evidence>
<protein>
    <recommendedName>
        <fullName evidence="3">TonB-dependent receptor plug domain-containing protein</fullName>
    </recommendedName>
</protein>
<dbReference type="AlphaFoldDB" id="A0A0A2M8A6"/>
<name>A0A0A2M8A6_9FLAO</name>
<sequence length="792" mass="90018">MKKLHFIEFILLIYTFTFSYSQAPNFSKSHQEKISQNIVDYFKLDRENIHIHLNKNEYLSSDKIWFKGYITEKKTGLPFGLTINTYVALYNENGIKLKSHLIYTENSTFYGNIELGPEFKTGTYYLQAYTNYMNNFSEDCSSVYKIYIINPLENKVVNNTQNINLDNVNITFSPESGVLLEGATNAVVIKINDCNNTAIATHDGKIVDSKNNTITTFSTNNLGFGKFEIFLNQNETYKAVVTISGKSFEKHLPPLQMEGFTFSVNNYTFPDNTIIKVKTNSRTLSKINNAPFSFVIHQNSAAIIADFTFDGKTEKNISIPNSSIPKGLSTVYLINEKLTKIGERNIYRQPYESTQTSLSIFEKRADSIQIKGNTRLKAGEISISVLPEKAQFENKNQTIYNYMIFDELKEKIPNAAYFINEFNKKKHYELDNILITAQSKYIWNNLLNNPPKENFEFDLGLTLKGKVNLENTDLTKHKINMSSTAYGFTEFTSIDSKNEFQFKNLIVADSTTVHFSLLNSKAVQKTLKMYSSITNNKRVYTKPISPEPQTCFSKFITNDNNDWFPKIINGTLLEDITVNTVKKNKPLTNNLRYNNGMSKGFKITEEDQNQDLLQFIASHGYDVNIQGATVTIISRGVHTFNNISNGPTIYIDDSLISDYNILLGYRLTFVDEIYINKRGYGSGQSGFGGVIRIYTKKGADGPTAFKVKSNSQVLTGGFQKDEIFKNPKYANFNDPGFQNYGTIQWLPKVLTDSDGTFTFSIPNFNQEKVKIILEGIDSDGQILSETKIIEVK</sequence>
<dbReference type="OrthoDB" id="679547at2"/>
<dbReference type="RefSeq" id="WP_026979530.1">
    <property type="nucleotide sequence ID" value="NZ_AUCZ01000003.1"/>
</dbReference>
<gene>
    <name evidence="1" type="ORF">Q764_10905</name>
</gene>
<dbReference type="STRING" id="1121899.GCA_000430025_00759"/>
<comment type="caution">
    <text evidence="1">The sequence shown here is derived from an EMBL/GenBank/DDBJ whole genome shotgun (WGS) entry which is preliminary data.</text>
</comment>
<proteinExistence type="predicted"/>